<dbReference type="InterPro" id="IPR010982">
    <property type="entry name" value="Lambda_DNA-bd_dom_sf"/>
</dbReference>
<dbReference type="GO" id="GO:0003677">
    <property type="term" value="F:DNA binding"/>
    <property type="evidence" value="ECO:0007669"/>
    <property type="project" value="InterPro"/>
</dbReference>
<evidence type="ECO:0000313" key="2">
    <source>
        <dbReference type="EMBL" id="QHJ14012.1"/>
    </source>
</evidence>
<keyword evidence="3" id="KW-1185">Reference proteome</keyword>
<dbReference type="AlphaFoldDB" id="A0A857JRD2"/>
<organism evidence="2 3">
    <name type="scientific">Paraglaciecola mesophila</name>
    <dbReference type="NCBI Taxonomy" id="197222"/>
    <lineage>
        <taxon>Bacteria</taxon>
        <taxon>Pseudomonadati</taxon>
        <taxon>Pseudomonadota</taxon>
        <taxon>Gammaproteobacteria</taxon>
        <taxon>Alteromonadales</taxon>
        <taxon>Alteromonadaceae</taxon>
        <taxon>Paraglaciecola</taxon>
    </lineage>
</organism>
<dbReference type="Gene3D" id="1.10.260.40">
    <property type="entry name" value="lambda repressor-like DNA-binding domains"/>
    <property type="match status" value="1"/>
</dbReference>
<geneLocation type="plasmid" evidence="2 3">
    <name>unnamed</name>
</geneLocation>
<name>A0A857JRD2_9ALTE</name>
<dbReference type="SMART" id="SM00530">
    <property type="entry name" value="HTH_XRE"/>
    <property type="match status" value="1"/>
</dbReference>
<accession>A0A857JRD2</accession>
<dbReference type="RefSeq" id="WP_160182262.1">
    <property type="nucleotide sequence ID" value="NZ_CP047657.1"/>
</dbReference>
<evidence type="ECO:0000313" key="3">
    <source>
        <dbReference type="Proteomes" id="UP000464524"/>
    </source>
</evidence>
<dbReference type="PROSITE" id="PS50943">
    <property type="entry name" value="HTH_CROC1"/>
    <property type="match status" value="1"/>
</dbReference>
<feature type="domain" description="HTH cro/C1-type" evidence="1">
    <location>
        <begin position="13"/>
        <end position="67"/>
    </location>
</feature>
<dbReference type="SUPFAM" id="SSF47413">
    <property type="entry name" value="lambda repressor-like DNA-binding domains"/>
    <property type="match status" value="1"/>
</dbReference>
<dbReference type="EMBL" id="CP047657">
    <property type="protein sequence ID" value="QHJ14012.1"/>
    <property type="molecule type" value="Genomic_DNA"/>
</dbReference>
<keyword evidence="2" id="KW-0614">Plasmid</keyword>
<dbReference type="KEGG" id="pmes:FX988_04294"/>
<proteinExistence type="predicted"/>
<dbReference type="Pfam" id="PF01381">
    <property type="entry name" value="HTH_3"/>
    <property type="match status" value="1"/>
</dbReference>
<evidence type="ECO:0000259" key="1">
    <source>
        <dbReference type="PROSITE" id="PS50943"/>
    </source>
</evidence>
<dbReference type="CDD" id="cd00093">
    <property type="entry name" value="HTH_XRE"/>
    <property type="match status" value="1"/>
</dbReference>
<protein>
    <recommendedName>
        <fullName evidence="1">HTH cro/C1-type domain-containing protein</fullName>
    </recommendedName>
</protein>
<dbReference type="Proteomes" id="UP000464524">
    <property type="component" value="Plasmid unnamed"/>
</dbReference>
<dbReference type="OrthoDB" id="5891007at2"/>
<gene>
    <name evidence="2" type="ORF">FX988_04294</name>
</gene>
<reference evidence="2 3" key="1">
    <citation type="submission" date="2019-12" db="EMBL/GenBank/DDBJ databases">
        <title>Genome sequencing and assembly of endphytes of Porphyra tenera.</title>
        <authorList>
            <person name="Park J.M."/>
            <person name="Shin R."/>
            <person name="Jo S.H."/>
        </authorList>
    </citation>
    <scope>NUCLEOTIDE SEQUENCE [LARGE SCALE GENOMIC DNA]</scope>
    <source>
        <strain evidence="2 3">GPM4</strain>
        <plasmid evidence="2 3">unnamed</plasmid>
    </source>
</reference>
<dbReference type="InterPro" id="IPR001387">
    <property type="entry name" value="Cro/C1-type_HTH"/>
</dbReference>
<sequence>MKIKTPRDVGHYIASTRKALKLSQTDLATKIGKDQRFISKLENDPSNVSFGTVMMVLNTLKIDVDMSTLLNPDNSIHQPRSPATVAVEQISHKSDKLVNDATLRSSWHKPKRLPTIVSKHKFEKK</sequence>